<dbReference type="InterPro" id="IPR050298">
    <property type="entry name" value="Gram-neg_bact_OMP"/>
</dbReference>
<keyword evidence="13" id="KW-1185">Reference proteome</keyword>
<keyword evidence="8" id="KW-0626">Porin</keyword>
<dbReference type="GO" id="GO:0046930">
    <property type="term" value="C:pore complex"/>
    <property type="evidence" value="ECO:0007669"/>
    <property type="project" value="UniProtKB-KW"/>
</dbReference>
<evidence type="ECO:0000313" key="13">
    <source>
        <dbReference type="Proteomes" id="UP000295727"/>
    </source>
</evidence>
<evidence type="ECO:0000256" key="3">
    <source>
        <dbReference type="ARBA" id="ARBA00022448"/>
    </source>
</evidence>
<name>A0A4P7D7U8_9BURK</name>
<evidence type="ECO:0000256" key="5">
    <source>
        <dbReference type="ARBA" id="ARBA00022692"/>
    </source>
</evidence>
<organism evidence="12 13">
    <name type="scientific">Paraburkholderia pallida</name>
    <dbReference type="NCBI Taxonomy" id="2547399"/>
    <lineage>
        <taxon>Bacteria</taxon>
        <taxon>Pseudomonadati</taxon>
        <taxon>Pseudomonadota</taxon>
        <taxon>Betaproteobacteria</taxon>
        <taxon>Burkholderiales</taxon>
        <taxon>Burkholderiaceae</taxon>
        <taxon>Paraburkholderia</taxon>
    </lineage>
</organism>
<dbReference type="GO" id="GO:0015288">
    <property type="term" value="F:porin activity"/>
    <property type="evidence" value="ECO:0007669"/>
    <property type="project" value="UniProtKB-KW"/>
</dbReference>
<evidence type="ECO:0000256" key="9">
    <source>
        <dbReference type="ARBA" id="ARBA00023136"/>
    </source>
</evidence>
<evidence type="ECO:0000313" key="12">
    <source>
        <dbReference type="EMBL" id="QBR03527.1"/>
    </source>
</evidence>
<evidence type="ECO:0000256" key="2">
    <source>
        <dbReference type="ARBA" id="ARBA00011233"/>
    </source>
</evidence>
<keyword evidence="3" id="KW-0813">Transport</keyword>
<dbReference type="Pfam" id="PF13609">
    <property type="entry name" value="Porin_4"/>
    <property type="match status" value="1"/>
</dbReference>
<dbReference type="SUPFAM" id="SSF56935">
    <property type="entry name" value="Porins"/>
    <property type="match status" value="1"/>
</dbReference>
<evidence type="ECO:0000256" key="6">
    <source>
        <dbReference type="ARBA" id="ARBA00022729"/>
    </source>
</evidence>
<feature type="domain" description="Porin" evidence="11">
    <location>
        <begin position="18"/>
        <end position="329"/>
    </location>
</feature>
<accession>A0A4P7D7U8</accession>
<dbReference type="InterPro" id="IPR002299">
    <property type="entry name" value="Porin_Neis"/>
</dbReference>
<evidence type="ECO:0000259" key="11">
    <source>
        <dbReference type="Pfam" id="PF13609"/>
    </source>
</evidence>
<dbReference type="GO" id="GO:0009279">
    <property type="term" value="C:cell outer membrane"/>
    <property type="evidence" value="ECO:0007669"/>
    <property type="project" value="UniProtKB-SubCell"/>
</dbReference>
<dbReference type="Gene3D" id="2.40.160.10">
    <property type="entry name" value="Porin"/>
    <property type="match status" value="1"/>
</dbReference>
<keyword evidence="9" id="KW-0472">Membrane</keyword>
<reference evidence="12 13" key="1">
    <citation type="submission" date="2019-03" db="EMBL/GenBank/DDBJ databases">
        <title>Paraburkholderia sp. 7MH5, isolated from subtropical forest soil.</title>
        <authorList>
            <person name="Gao Z.-H."/>
            <person name="Qiu L.-H."/>
        </authorList>
    </citation>
    <scope>NUCLEOTIDE SEQUENCE [LARGE SCALE GENOMIC DNA]</scope>
    <source>
        <strain evidence="12 13">7MH5</strain>
    </source>
</reference>
<dbReference type="InterPro" id="IPR023614">
    <property type="entry name" value="Porin_dom_sf"/>
</dbReference>
<protein>
    <submittedName>
        <fullName evidence="12">Porin</fullName>
    </submittedName>
</protein>
<sequence length="360" mass="37475">MVKTEWFAKRNIAVGVTMVLFAGVAHAQSNVTLYGLLDSGLLYTSKTLNSATGQNAGKQFSLIDSGSAPSQFGLQGTEDLGGGLKAEFKLESGISVANGGFGISNGNLFGRQAYVGLKSDLGEVKAGLQLSPFFLAAYRLDPRGMSTFGSSAIIYVDSVAATGVFNSNAVSYTSPVIYGFQGSVMYALGGEAGNFAAGRQYSADLHYDNGTLLIDAAFYNGNSGGTGQTPIPTTVDFFGRMLGASYKFGSLTVKASFASYKVSGSFSSNVYGGGADYYITPTIDVNGGVWYTTDRNDSSNHSVLGAVGGQYLLSRQTSVYAQVGIVNNHGKMDTGLSIDGALYGTTGTTVGTVVGIRHLF</sequence>
<gene>
    <name evidence="12" type="ORF">E1956_41135</name>
</gene>
<keyword evidence="5" id="KW-0812">Transmembrane</keyword>
<evidence type="ECO:0000256" key="7">
    <source>
        <dbReference type="ARBA" id="ARBA00023065"/>
    </source>
</evidence>
<keyword evidence="7" id="KW-0406">Ion transport</keyword>
<keyword evidence="10" id="KW-0998">Cell outer membrane</keyword>
<dbReference type="KEGG" id="ppai:E1956_41135"/>
<proteinExistence type="predicted"/>
<evidence type="ECO:0000256" key="10">
    <source>
        <dbReference type="ARBA" id="ARBA00023237"/>
    </source>
</evidence>
<dbReference type="EMBL" id="CP038151">
    <property type="protein sequence ID" value="QBR03527.1"/>
    <property type="molecule type" value="Genomic_DNA"/>
</dbReference>
<dbReference type="InterPro" id="IPR033900">
    <property type="entry name" value="Gram_neg_porin_domain"/>
</dbReference>
<keyword evidence="4" id="KW-1134">Transmembrane beta strand</keyword>
<evidence type="ECO:0000256" key="8">
    <source>
        <dbReference type="ARBA" id="ARBA00023114"/>
    </source>
</evidence>
<dbReference type="PANTHER" id="PTHR34501">
    <property type="entry name" value="PROTEIN YDDL-RELATED"/>
    <property type="match status" value="1"/>
</dbReference>
<keyword evidence="6" id="KW-0732">Signal</keyword>
<dbReference type="CDD" id="cd00342">
    <property type="entry name" value="gram_neg_porins"/>
    <property type="match status" value="1"/>
</dbReference>
<dbReference type="GO" id="GO:0034220">
    <property type="term" value="P:monoatomic ion transmembrane transport"/>
    <property type="evidence" value="ECO:0007669"/>
    <property type="project" value="InterPro"/>
</dbReference>
<evidence type="ECO:0000256" key="4">
    <source>
        <dbReference type="ARBA" id="ARBA00022452"/>
    </source>
</evidence>
<dbReference type="AlphaFoldDB" id="A0A4P7D7U8"/>
<comment type="subcellular location">
    <subcellularLocation>
        <location evidence="1">Cell outer membrane</location>
        <topology evidence="1">Multi-pass membrane protein</topology>
    </subcellularLocation>
</comment>
<dbReference type="PRINTS" id="PR00182">
    <property type="entry name" value="ECOLNEIPORIN"/>
</dbReference>
<comment type="subunit">
    <text evidence="2">Homotrimer.</text>
</comment>
<dbReference type="PANTHER" id="PTHR34501:SF9">
    <property type="entry name" value="MAJOR OUTER MEMBRANE PROTEIN P.IA"/>
    <property type="match status" value="1"/>
</dbReference>
<dbReference type="OrthoDB" id="8961834at2"/>
<evidence type="ECO:0000256" key="1">
    <source>
        <dbReference type="ARBA" id="ARBA00004571"/>
    </source>
</evidence>
<dbReference type="Proteomes" id="UP000295727">
    <property type="component" value="Chromosome 4"/>
</dbReference>
<dbReference type="PRINTS" id="PR00184">
    <property type="entry name" value="NEISSPPORIN"/>
</dbReference>
<dbReference type="InterPro" id="IPR001702">
    <property type="entry name" value="Porin_Gram-ve"/>
</dbReference>